<comment type="caution">
    <text evidence="1">The sequence shown here is derived from an EMBL/GenBank/DDBJ whole genome shotgun (WGS) entry which is preliminary data.</text>
</comment>
<sequence length="296" mass="32804">MLRVSQGPAAPHSSRAVSIGPLSSLPFGRLRTGHLDTNHLQTDTPSCPKVRGVGPDCLDPGASRFSPQHLGQWEALTSDPWVLLTLSKGYSVQFRRQPPMFSGRNQVQAFPIGGSEASSLGLASPCESQGNALAECAEHSCRHAFPPKASLGEWRLNPEVVQMVWERFGRVDVDLFASVASAHCPLWFSLSEPTSPLGQDALAHFWPDRLLYTFPPVPLLLLTLHRIARSSHSVLLVAPFWPGRIWFPLLHRLLNGVLWPLPLNQDLLSQLGGSIWHPHPQRLQLHVWPLKGQTHY</sequence>
<protein>
    <submittedName>
        <fullName evidence="1">Uncharacterized protein</fullName>
    </submittedName>
</protein>
<gene>
    <name evidence="1" type="ORF">D5F01_LYC11040</name>
</gene>
<dbReference type="Proteomes" id="UP000424527">
    <property type="component" value="Unassembled WGS sequence"/>
</dbReference>
<dbReference type="AlphaFoldDB" id="A0A6G0IIU5"/>
<reference evidence="1 2" key="1">
    <citation type="submission" date="2019-07" db="EMBL/GenBank/DDBJ databases">
        <title>Chromosome genome assembly for large yellow croaker.</title>
        <authorList>
            <person name="Xiao S."/>
        </authorList>
    </citation>
    <scope>NUCLEOTIDE SEQUENCE [LARGE SCALE GENOMIC DNA]</scope>
    <source>
        <strain evidence="1">JMULYC20181020</strain>
        <tissue evidence="1">Muscle</tissue>
    </source>
</reference>
<evidence type="ECO:0000313" key="1">
    <source>
        <dbReference type="EMBL" id="KAE8291435.1"/>
    </source>
</evidence>
<dbReference type="EMBL" id="REGW02000010">
    <property type="protein sequence ID" value="KAE8291435.1"/>
    <property type="molecule type" value="Genomic_DNA"/>
</dbReference>
<proteinExistence type="predicted"/>
<accession>A0A6G0IIU5</accession>
<evidence type="ECO:0000313" key="2">
    <source>
        <dbReference type="Proteomes" id="UP000424527"/>
    </source>
</evidence>
<keyword evidence="2" id="KW-1185">Reference proteome</keyword>
<name>A0A6G0IIU5_LARCR</name>
<organism evidence="1 2">
    <name type="scientific">Larimichthys crocea</name>
    <name type="common">Large yellow croaker</name>
    <name type="synonym">Pseudosciaena crocea</name>
    <dbReference type="NCBI Taxonomy" id="215358"/>
    <lineage>
        <taxon>Eukaryota</taxon>
        <taxon>Metazoa</taxon>
        <taxon>Chordata</taxon>
        <taxon>Craniata</taxon>
        <taxon>Vertebrata</taxon>
        <taxon>Euteleostomi</taxon>
        <taxon>Actinopterygii</taxon>
        <taxon>Neopterygii</taxon>
        <taxon>Teleostei</taxon>
        <taxon>Neoteleostei</taxon>
        <taxon>Acanthomorphata</taxon>
        <taxon>Eupercaria</taxon>
        <taxon>Sciaenidae</taxon>
        <taxon>Larimichthys</taxon>
    </lineage>
</organism>